<gene>
    <name evidence="1" type="ORF">Mal64_32140</name>
</gene>
<dbReference type="InterPro" id="IPR013424">
    <property type="entry name" value="Ice-binding_C"/>
</dbReference>
<comment type="caution">
    <text evidence="1">The sequence shown here is derived from an EMBL/GenBank/DDBJ whole genome shotgun (WGS) entry which is preliminary data.</text>
</comment>
<sequence>MHRTIVAGLPLVLICVGWSSCLHGANLRSVALFDGERTGVSGEVINNWGGGFSSGNAASLTLQSAVTHRGNGAYRVDLGPTPAGQSRFFQTFATELKGPGLRNTRDLEYFERFETQLRNDTGADVDFTIELKDHRDSLAHSATKSFSVPSDAGWTQIETELDLGAGWNVTGSPQLDRTYAITFKVKPIGQSASGPVYLDDTRLVEPGPPLDPLTSPVRDLAEALARRTFAGLWGGRSRESGLVPNVSTDADAGALNTTAGLLWALPTAVSRDWVSQTDADAYVSRLADTLDHNRDQTEFLPSRFLNLNSGDPRGSSEESPVDAAFVALGLHRYKNQPGLDSAVAAKLDATVNRFDFSAFAYANGWRLNYTPGSGVAPGAYSGYTTEGKVISLAAELSDEHHFELDLLWNSDTYRTRDYLADASLQPVVYGDTQYRAPFSQALVNLFVDLSDRGVDTYPDAALRVNPWQNFQDYEADTAAYLVQIGREFFFQPDAGQGGPPSGYQAYSLYNLYPSGGEDNEDLFMPWSTALALLSGAPGAEDALRFLLENDLHGPLGLADSARWSTGANSPSSVTAFQDNWNLALSLMALVRYIDGGESGARFLADLPQLSDALDTVFFEPLPGDYNRDQLVDLRDFEEWRLAYGTADLTADGNGDGMVDAADFTVWRDAWALVAESSGPAVPEPTSLLALTLVAALSAVKRQRA</sequence>
<evidence type="ECO:0000313" key="2">
    <source>
        <dbReference type="Proteomes" id="UP000315440"/>
    </source>
</evidence>
<dbReference type="Proteomes" id="UP000315440">
    <property type="component" value="Unassembled WGS sequence"/>
</dbReference>
<proteinExistence type="predicted"/>
<dbReference type="PROSITE" id="PS51257">
    <property type="entry name" value="PROKAR_LIPOPROTEIN"/>
    <property type="match status" value="1"/>
</dbReference>
<dbReference type="AlphaFoldDB" id="A0A5C5ZJZ0"/>
<evidence type="ECO:0000313" key="1">
    <source>
        <dbReference type="EMBL" id="TWT87672.1"/>
    </source>
</evidence>
<accession>A0A5C5ZJZ0</accession>
<name>A0A5C5ZJZ0_9BACT</name>
<protein>
    <submittedName>
        <fullName evidence="1">Uncharacterized protein</fullName>
    </submittedName>
</protein>
<reference evidence="1 2" key="1">
    <citation type="submission" date="2019-02" db="EMBL/GenBank/DDBJ databases">
        <title>Deep-cultivation of Planctomycetes and their phenomic and genomic characterization uncovers novel biology.</title>
        <authorList>
            <person name="Wiegand S."/>
            <person name="Jogler M."/>
            <person name="Boedeker C."/>
            <person name="Pinto D."/>
            <person name="Vollmers J."/>
            <person name="Rivas-Marin E."/>
            <person name="Kohn T."/>
            <person name="Peeters S.H."/>
            <person name="Heuer A."/>
            <person name="Rast P."/>
            <person name="Oberbeckmann S."/>
            <person name="Bunk B."/>
            <person name="Jeske O."/>
            <person name="Meyerdierks A."/>
            <person name="Storesund J.E."/>
            <person name="Kallscheuer N."/>
            <person name="Luecker S."/>
            <person name="Lage O.M."/>
            <person name="Pohl T."/>
            <person name="Merkel B.J."/>
            <person name="Hornburger P."/>
            <person name="Mueller R.-W."/>
            <person name="Bruemmer F."/>
            <person name="Labrenz M."/>
            <person name="Spormann A.M."/>
            <person name="Op Den Camp H."/>
            <person name="Overmann J."/>
            <person name="Amann R."/>
            <person name="Jetten M.S.M."/>
            <person name="Mascher T."/>
            <person name="Medema M.H."/>
            <person name="Devos D.P."/>
            <person name="Kaster A.-K."/>
            <person name="Ovreas L."/>
            <person name="Rohde M."/>
            <person name="Galperin M.Y."/>
            <person name="Jogler C."/>
        </authorList>
    </citation>
    <scope>NUCLEOTIDE SEQUENCE [LARGE SCALE GENOMIC DNA]</scope>
    <source>
        <strain evidence="1 2">Mal64</strain>
    </source>
</reference>
<dbReference type="NCBIfam" id="TIGR02595">
    <property type="entry name" value="PEP_CTERM"/>
    <property type="match status" value="1"/>
</dbReference>
<dbReference type="EMBL" id="SJPQ01000003">
    <property type="protein sequence ID" value="TWT87672.1"/>
    <property type="molecule type" value="Genomic_DNA"/>
</dbReference>
<dbReference type="Gene3D" id="1.50.10.140">
    <property type="match status" value="1"/>
</dbReference>
<dbReference type="OrthoDB" id="223469at2"/>
<keyword evidence="2" id="KW-1185">Reference proteome</keyword>
<organism evidence="1 2">
    <name type="scientific">Pseudobythopirellula maris</name>
    <dbReference type="NCBI Taxonomy" id="2527991"/>
    <lineage>
        <taxon>Bacteria</taxon>
        <taxon>Pseudomonadati</taxon>
        <taxon>Planctomycetota</taxon>
        <taxon>Planctomycetia</taxon>
        <taxon>Pirellulales</taxon>
        <taxon>Lacipirellulaceae</taxon>
        <taxon>Pseudobythopirellula</taxon>
    </lineage>
</organism>
<dbReference type="RefSeq" id="WP_146402018.1">
    <property type="nucleotide sequence ID" value="NZ_SJPQ01000003.1"/>
</dbReference>